<reference evidence="2" key="1">
    <citation type="submission" date="2013-02" db="EMBL/GenBank/DDBJ databases">
        <authorList>
            <person name="Hughes D."/>
        </authorList>
    </citation>
    <scope>NUCLEOTIDE SEQUENCE</scope>
    <source>
        <strain>Durham</strain>
        <strain evidence="2">NC isolate 2 -- Noor lab</strain>
    </source>
</reference>
<evidence type="ECO:0000313" key="1">
    <source>
        <dbReference type="EnsemblMetazoa" id="MESCA002633-PA"/>
    </source>
</evidence>
<protein>
    <submittedName>
        <fullName evidence="1">Uncharacterized protein</fullName>
    </submittedName>
</protein>
<dbReference type="AlphaFoldDB" id="T1GGV2"/>
<proteinExistence type="predicted"/>
<name>T1GGV2_MEGSC</name>
<dbReference type="HOGENOM" id="CLU_2906676_0_0_1"/>
<dbReference type="Proteomes" id="UP000015102">
    <property type="component" value="Unassembled WGS sequence"/>
</dbReference>
<reference evidence="1" key="2">
    <citation type="submission" date="2015-06" db="UniProtKB">
        <authorList>
            <consortium name="EnsemblMetazoa"/>
        </authorList>
    </citation>
    <scope>IDENTIFICATION</scope>
</reference>
<accession>T1GGV2</accession>
<sequence>MVHFVLCTYIRSSERCVYGECRITANECCYFVNGYLCSQLRFQTSLTLHQFMPTRWDYTLDL</sequence>
<dbReference type="EMBL" id="CAQQ02019687">
    <property type="status" value="NOT_ANNOTATED_CDS"/>
    <property type="molecule type" value="Genomic_DNA"/>
</dbReference>
<evidence type="ECO:0000313" key="2">
    <source>
        <dbReference type="Proteomes" id="UP000015102"/>
    </source>
</evidence>
<keyword evidence="2" id="KW-1185">Reference proteome</keyword>
<organism evidence="1 2">
    <name type="scientific">Megaselia scalaris</name>
    <name type="common">Humpbacked fly</name>
    <name type="synonym">Phora scalaris</name>
    <dbReference type="NCBI Taxonomy" id="36166"/>
    <lineage>
        <taxon>Eukaryota</taxon>
        <taxon>Metazoa</taxon>
        <taxon>Ecdysozoa</taxon>
        <taxon>Arthropoda</taxon>
        <taxon>Hexapoda</taxon>
        <taxon>Insecta</taxon>
        <taxon>Pterygota</taxon>
        <taxon>Neoptera</taxon>
        <taxon>Endopterygota</taxon>
        <taxon>Diptera</taxon>
        <taxon>Brachycera</taxon>
        <taxon>Muscomorpha</taxon>
        <taxon>Platypezoidea</taxon>
        <taxon>Phoridae</taxon>
        <taxon>Megaseliini</taxon>
        <taxon>Megaselia</taxon>
    </lineage>
</organism>
<dbReference type="EnsemblMetazoa" id="MESCA002633-RA">
    <property type="protein sequence ID" value="MESCA002633-PA"/>
    <property type="gene ID" value="MESCA002633"/>
</dbReference>